<dbReference type="GO" id="GO:0016491">
    <property type="term" value="F:oxidoreductase activity"/>
    <property type="evidence" value="ECO:0007669"/>
    <property type="project" value="InterPro"/>
</dbReference>
<evidence type="ECO:0000256" key="1">
    <source>
        <dbReference type="SAM" id="Phobius"/>
    </source>
</evidence>
<sequence>MTAFHNEVHQTDILIVGAGVCGLMAATVLTAHKRNVTVLDKGRSVGGRMATRRIDKGCADHGAQFFTVRDARFGRFVEQWLSEGIIFVWSHGWSDGSLADAPSDGHPRYAVHGGMNRLTQHIAAQVEAQGGVIHTGVRVEAVAPEGDGWRVAAENGAVFTARSVVLTAPVPQALALLDAGNTPLTASDRAALERIRYAPCLCGLFVIDGEVHLPAPGAVQRPEHDFPWIADNQRKGISPRVPIITVHASPAWSEMHYEDPDDVLCEAFERAMRPWLAPDAWILEEQVKRWRYATPTVLHPERLLKIAAHAPLYIGGDAFGAPRVEGAALSGLAIGETLLG</sequence>
<dbReference type="PANTHER" id="PTHR16128:SF5">
    <property type="entry name" value="FAD_NAD(P)-BINDING OXIDOREDUCTASE FAMILY PROTEIN"/>
    <property type="match status" value="1"/>
</dbReference>
<protein>
    <submittedName>
        <fullName evidence="3">FAD-dependent oxidoreductase</fullName>
    </submittedName>
</protein>
<accession>A0A7C1JLS3</accession>
<organism evidence="3">
    <name type="scientific">Caldilinea aerophila</name>
    <dbReference type="NCBI Taxonomy" id="133453"/>
    <lineage>
        <taxon>Bacteria</taxon>
        <taxon>Bacillati</taxon>
        <taxon>Chloroflexota</taxon>
        <taxon>Caldilineae</taxon>
        <taxon>Caldilineales</taxon>
        <taxon>Caldilineaceae</taxon>
        <taxon>Caldilinea</taxon>
    </lineage>
</organism>
<dbReference type="PANTHER" id="PTHR16128">
    <property type="entry name" value="FAD/NAD(P)-BINDING OXIDOREDUCTASE FAMILY PROTEIN"/>
    <property type="match status" value="1"/>
</dbReference>
<dbReference type="AlphaFoldDB" id="A0A7C1JLS3"/>
<feature type="domain" description="Amine oxidase" evidence="2">
    <location>
        <begin position="110"/>
        <end position="332"/>
    </location>
</feature>
<dbReference type="SUPFAM" id="SSF51905">
    <property type="entry name" value="FAD/NAD(P)-binding domain"/>
    <property type="match status" value="1"/>
</dbReference>
<dbReference type="InterPro" id="IPR002937">
    <property type="entry name" value="Amino_oxidase"/>
</dbReference>
<reference evidence="3" key="1">
    <citation type="journal article" date="2020" name="mSystems">
        <title>Genome- and Community-Level Interaction Insights into Carbon Utilization and Element Cycling Functions of Hydrothermarchaeota in Hydrothermal Sediment.</title>
        <authorList>
            <person name="Zhou Z."/>
            <person name="Liu Y."/>
            <person name="Xu W."/>
            <person name="Pan J."/>
            <person name="Luo Z.H."/>
            <person name="Li M."/>
        </authorList>
    </citation>
    <scope>NUCLEOTIDE SEQUENCE [LARGE SCALE GENOMIC DNA]</scope>
    <source>
        <strain evidence="3">SpSt-289</strain>
    </source>
</reference>
<keyword evidence="1" id="KW-1133">Transmembrane helix</keyword>
<keyword evidence="1" id="KW-0812">Transmembrane</keyword>
<keyword evidence="1" id="KW-0472">Membrane</keyword>
<proteinExistence type="predicted"/>
<dbReference type="EMBL" id="DSMG01000157">
    <property type="protein sequence ID" value="HDX32766.1"/>
    <property type="molecule type" value="Genomic_DNA"/>
</dbReference>
<dbReference type="Pfam" id="PF13450">
    <property type="entry name" value="NAD_binding_8"/>
    <property type="match status" value="1"/>
</dbReference>
<evidence type="ECO:0000259" key="2">
    <source>
        <dbReference type="Pfam" id="PF01593"/>
    </source>
</evidence>
<evidence type="ECO:0000313" key="3">
    <source>
        <dbReference type="EMBL" id="HDX32766.1"/>
    </source>
</evidence>
<gene>
    <name evidence="3" type="ORF">ENQ20_14960</name>
</gene>
<dbReference type="Gene3D" id="3.50.50.60">
    <property type="entry name" value="FAD/NAD(P)-binding domain"/>
    <property type="match status" value="1"/>
</dbReference>
<comment type="caution">
    <text evidence="3">The sequence shown here is derived from an EMBL/GenBank/DDBJ whole genome shotgun (WGS) entry which is preliminary data.</text>
</comment>
<dbReference type="Pfam" id="PF01593">
    <property type="entry name" value="Amino_oxidase"/>
    <property type="match status" value="1"/>
</dbReference>
<dbReference type="Gene3D" id="3.90.660.10">
    <property type="match status" value="1"/>
</dbReference>
<feature type="transmembrane region" description="Helical" evidence="1">
    <location>
        <begin position="13"/>
        <end position="31"/>
    </location>
</feature>
<name>A0A7C1JLS3_9CHLR</name>
<dbReference type="InterPro" id="IPR036188">
    <property type="entry name" value="FAD/NAD-bd_sf"/>
</dbReference>